<dbReference type="Proteomes" id="UP000620327">
    <property type="component" value="Unassembled WGS sequence"/>
</dbReference>
<sequence>MREEKLLSYLKGACTGRRYSASSAALEAAIGISGTDLRKLVNRMRRKGVPIGSDRCGYFYAATAGEVYSTIQQLQNMENGLAAARRGLERSLDAFPLKEGAS</sequence>
<dbReference type="RefSeq" id="WP_187013526.1">
    <property type="nucleotide sequence ID" value="NZ_JACOQI010000001.1"/>
</dbReference>
<evidence type="ECO:0000313" key="1">
    <source>
        <dbReference type="EMBL" id="MBC5769145.1"/>
    </source>
</evidence>
<accession>A0A923S609</accession>
<keyword evidence="2" id="KW-1185">Reference proteome</keyword>
<proteinExistence type="predicted"/>
<evidence type="ECO:0000313" key="2">
    <source>
        <dbReference type="Proteomes" id="UP000620327"/>
    </source>
</evidence>
<organism evidence="1 2">
    <name type="scientific">Dysosmobacter segnis</name>
    <dbReference type="NCBI Taxonomy" id="2763042"/>
    <lineage>
        <taxon>Bacteria</taxon>
        <taxon>Bacillati</taxon>
        <taxon>Bacillota</taxon>
        <taxon>Clostridia</taxon>
        <taxon>Eubacteriales</taxon>
        <taxon>Oscillospiraceae</taxon>
        <taxon>Dysosmobacter</taxon>
    </lineage>
</organism>
<reference evidence="1" key="1">
    <citation type="submission" date="2020-08" db="EMBL/GenBank/DDBJ databases">
        <title>Genome public.</title>
        <authorList>
            <person name="Liu C."/>
            <person name="Sun Q."/>
        </authorList>
    </citation>
    <scope>NUCLEOTIDE SEQUENCE</scope>
    <source>
        <strain evidence="1">BX15</strain>
    </source>
</reference>
<protein>
    <recommendedName>
        <fullName evidence="3">HTH domain-containing protein</fullName>
    </recommendedName>
</protein>
<dbReference type="AlphaFoldDB" id="A0A923S609"/>
<gene>
    <name evidence="1" type="ORF">H8Z83_02135</name>
</gene>
<evidence type="ECO:0008006" key="3">
    <source>
        <dbReference type="Google" id="ProtNLM"/>
    </source>
</evidence>
<comment type="caution">
    <text evidence="1">The sequence shown here is derived from an EMBL/GenBank/DDBJ whole genome shotgun (WGS) entry which is preliminary data.</text>
</comment>
<name>A0A923S609_9FIRM</name>
<dbReference type="EMBL" id="JACOQI010000001">
    <property type="protein sequence ID" value="MBC5769145.1"/>
    <property type="molecule type" value="Genomic_DNA"/>
</dbReference>